<dbReference type="GO" id="GO:0005886">
    <property type="term" value="C:plasma membrane"/>
    <property type="evidence" value="ECO:0007669"/>
    <property type="project" value="UniProtKB-SubCell"/>
</dbReference>
<comment type="subcellular location">
    <subcellularLocation>
        <location evidence="1">Cell membrane</location>
        <topology evidence="1">Multi-pass membrane protein</topology>
    </subcellularLocation>
</comment>
<comment type="caution">
    <text evidence="9">The sequence shown here is derived from an EMBL/GenBank/DDBJ whole genome shotgun (WGS) entry which is preliminary data.</text>
</comment>
<evidence type="ECO:0000256" key="6">
    <source>
        <dbReference type="SAM" id="Phobius"/>
    </source>
</evidence>
<reference evidence="8 11" key="2">
    <citation type="submission" date="2021-05" db="EMBL/GenBank/DDBJ databases">
        <title>Molecular characterization for Shewanella algae harboring chromosomal blaOXA-55-like strains isolated from clinical and environment sample.</title>
        <authorList>
            <person name="Ohama Y."/>
            <person name="Aoki K."/>
            <person name="Harada S."/>
            <person name="Moriya K."/>
            <person name="Ishii Y."/>
            <person name="Tateda K."/>
        </authorList>
    </citation>
    <scope>NUCLEOTIDE SEQUENCE [LARGE SCALE GENOMIC DNA]</scope>
    <source>
        <strain evidence="8 11">MBTL60-118</strain>
    </source>
</reference>
<evidence type="ECO:0000313" key="9">
    <source>
        <dbReference type="EMBL" id="OEG75477.1"/>
    </source>
</evidence>
<evidence type="ECO:0000256" key="5">
    <source>
        <dbReference type="ARBA" id="ARBA00023136"/>
    </source>
</evidence>
<keyword evidence="4 6" id="KW-1133">Transmembrane helix</keyword>
<dbReference type="GO" id="GO:0022857">
    <property type="term" value="F:transmembrane transporter activity"/>
    <property type="evidence" value="ECO:0007669"/>
    <property type="project" value="TreeGrafter"/>
</dbReference>
<evidence type="ECO:0000313" key="11">
    <source>
        <dbReference type="Proteomes" id="UP000773469"/>
    </source>
</evidence>
<dbReference type="OrthoDB" id="6244065at2"/>
<reference evidence="9 10" key="1">
    <citation type="submission" date="2016-07" db="EMBL/GenBank/DDBJ databases">
        <title>Whole-genome of two Shewanella species isolated from a digestive organ of sea cucumber Apostichopus japonicus Selenka 1867.</title>
        <authorList>
            <person name="Hong H.-H."/>
            <person name="Choi H."/>
            <person name="Cheon S."/>
            <person name="Oh J.-S."/>
            <person name="Lee H.-G."/>
            <person name="Park C."/>
        </authorList>
    </citation>
    <scope>NUCLEOTIDE SEQUENCE [LARGE SCALE GENOMIC DNA]</scope>
    <source>
        <strain evidence="9 10">CSB03KR</strain>
    </source>
</reference>
<feature type="transmembrane region" description="Helical" evidence="6">
    <location>
        <begin position="413"/>
        <end position="437"/>
    </location>
</feature>
<evidence type="ECO:0000256" key="4">
    <source>
        <dbReference type="ARBA" id="ARBA00022989"/>
    </source>
</evidence>
<dbReference type="EMBL" id="MCBT01000007">
    <property type="protein sequence ID" value="OEG75477.1"/>
    <property type="molecule type" value="Genomic_DNA"/>
</dbReference>
<feature type="transmembrane region" description="Helical" evidence="6">
    <location>
        <begin position="666"/>
        <end position="688"/>
    </location>
</feature>
<evidence type="ECO:0000256" key="3">
    <source>
        <dbReference type="ARBA" id="ARBA00022692"/>
    </source>
</evidence>
<evidence type="ECO:0000313" key="8">
    <source>
        <dbReference type="EMBL" id="GIU42323.1"/>
    </source>
</evidence>
<feature type="transmembrane region" description="Helical" evidence="6">
    <location>
        <begin position="20"/>
        <end position="43"/>
    </location>
</feature>
<feature type="transmembrane region" description="Helical" evidence="6">
    <location>
        <begin position="370"/>
        <end position="392"/>
    </location>
</feature>
<keyword evidence="3 6" id="KW-0812">Transmembrane</keyword>
<feature type="transmembrane region" description="Helical" evidence="6">
    <location>
        <begin position="330"/>
        <end position="350"/>
    </location>
</feature>
<feature type="transmembrane region" description="Helical" evidence="6">
    <location>
        <begin position="275"/>
        <end position="297"/>
    </location>
</feature>
<dbReference type="Proteomes" id="UP000773469">
    <property type="component" value="Unassembled WGS sequence"/>
</dbReference>
<feature type="domain" description="ABC3 transporter permease C-terminal" evidence="7">
    <location>
        <begin position="281"/>
        <end position="398"/>
    </location>
</feature>
<dbReference type="PANTHER" id="PTHR30572:SF18">
    <property type="entry name" value="ABC-TYPE MACROLIDE FAMILY EXPORT SYSTEM PERMEASE COMPONENT 2"/>
    <property type="match status" value="1"/>
</dbReference>
<keyword evidence="11" id="KW-1185">Reference proteome</keyword>
<gene>
    <name evidence="9" type="ORF">BEL05_08580</name>
    <name evidence="8" type="ORF">TUM3794_25340</name>
</gene>
<accession>A0A1E5IYF1</accession>
<organism evidence="9 10">
    <name type="scientific">Shewanella colwelliana</name>
    <name type="common">Alteromonas colwelliana</name>
    <dbReference type="NCBI Taxonomy" id="23"/>
    <lineage>
        <taxon>Bacteria</taxon>
        <taxon>Pseudomonadati</taxon>
        <taxon>Pseudomonadota</taxon>
        <taxon>Gammaproteobacteria</taxon>
        <taxon>Alteromonadales</taxon>
        <taxon>Shewanellaceae</taxon>
        <taxon>Shewanella</taxon>
    </lineage>
</organism>
<dbReference type="RefSeq" id="WP_069670183.1">
    <property type="nucleotide sequence ID" value="NZ_BPEU01000018.1"/>
</dbReference>
<evidence type="ECO:0000256" key="1">
    <source>
        <dbReference type="ARBA" id="ARBA00004651"/>
    </source>
</evidence>
<evidence type="ECO:0000256" key="2">
    <source>
        <dbReference type="ARBA" id="ARBA00022475"/>
    </source>
</evidence>
<dbReference type="InterPro" id="IPR050250">
    <property type="entry name" value="Macrolide_Exporter_MacB"/>
</dbReference>
<sequence length="791" mass="88180">MLFDLLYGWRKWRGQRGIWLVLVVSLCLLCSLIGLVSSLLWMLNSDRPQWVMQHAPVITVVNQDFNGNLQPTSVYDIELLQNLPTVTAVASVAVQTTMLTVGLQDIPNLKVGFYSDSLIDVLGLPKPFSYNVWEGNKVVLSAEFWREHTTKQSVSELSLYFKDRPLAIAGVAPTSMAKIGDVKIDVWIPDRYLLQDVPTMFANNPDLYIKTKSNRYGFALLSRAAAISELQQAYSLLRSQTPRPEGGFVDSHYTPWLIDGVELKPNERALIQKQAWVLLVLLICFGFIVCSGIVSVYTQQSIVRQSEVQLKIALGGNRWDLFGQLFRENLLSLLMLIVVSPLLGFIFMEYVAKIPVYSAYFDSGLSFNSWLWLGAVLGSACLYLTCAQIPMFNAMKTQFRRGRVGQMTKAQVLMSQLVLVMQLTVIISVATLCLVLSSSQWSKYQKVSFAESLYSLKPKVTGRLSMSLSSEQINGDWLVASNEVALSSEAFTQLGAQSLSYRAQSTAAISKPINSLYVSTNFFDLLEIPFLIPATLTTDSVIINQTMALQLAEELGLSHWQGVKGVELQVLGFYYEKQLKVAGVVEDQLHFGINQAPRPVIYLHLGTQNPLIAHRLAPVIYSKGENVRLVESHLNDWAKLQSSVLSYQYAGQLNQEIINTDSAGRLLFVTSCVMALLISLLVMFTLYYRFYFAVKVQQVKWAVLLALGGRKANLVVQTIRLNIVLAGIAGVCAVLLLFSLDAYSMALLSISLIQPLLLGISLITCVLMIVGITCWVSLRTFRHSISHLLRS</sequence>
<proteinExistence type="predicted"/>
<dbReference type="Pfam" id="PF02687">
    <property type="entry name" value="FtsX"/>
    <property type="match status" value="1"/>
</dbReference>
<feature type="transmembrane region" description="Helical" evidence="6">
    <location>
        <begin position="752"/>
        <end position="778"/>
    </location>
</feature>
<keyword evidence="2" id="KW-1003">Cell membrane</keyword>
<protein>
    <recommendedName>
        <fullName evidence="7">ABC3 transporter permease C-terminal domain-containing protein</fullName>
    </recommendedName>
</protein>
<feature type="transmembrane region" description="Helical" evidence="6">
    <location>
        <begin position="719"/>
        <end position="740"/>
    </location>
</feature>
<name>A0A1E5IYF1_SHECO</name>
<dbReference type="AlphaFoldDB" id="A0A1E5IYF1"/>
<evidence type="ECO:0000259" key="7">
    <source>
        <dbReference type="Pfam" id="PF02687"/>
    </source>
</evidence>
<dbReference type="EMBL" id="BPEU01000018">
    <property type="protein sequence ID" value="GIU42323.1"/>
    <property type="molecule type" value="Genomic_DNA"/>
</dbReference>
<dbReference type="STRING" id="23.BEL05_08580"/>
<evidence type="ECO:0000313" key="10">
    <source>
        <dbReference type="Proteomes" id="UP000095230"/>
    </source>
</evidence>
<dbReference type="Proteomes" id="UP000095230">
    <property type="component" value="Unassembled WGS sequence"/>
</dbReference>
<keyword evidence="5 6" id="KW-0472">Membrane</keyword>
<dbReference type="PANTHER" id="PTHR30572">
    <property type="entry name" value="MEMBRANE COMPONENT OF TRANSPORTER-RELATED"/>
    <property type="match status" value="1"/>
</dbReference>
<dbReference type="InterPro" id="IPR003838">
    <property type="entry name" value="ABC3_permease_C"/>
</dbReference>